<proteinExistence type="predicted"/>
<evidence type="ECO:0000313" key="1">
    <source>
        <dbReference type="EMBL" id="QDV23622.1"/>
    </source>
</evidence>
<keyword evidence="2" id="KW-1185">Reference proteome</keyword>
<protein>
    <submittedName>
        <fullName evidence="1">Uncharacterized protein</fullName>
    </submittedName>
</protein>
<organism evidence="1 2">
    <name type="scientific">Aureliella helgolandensis</name>
    <dbReference type="NCBI Taxonomy" id="2527968"/>
    <lineage>
        <taxon>Bacteria</taxon>
        <taxon>Pseudomonadati</taxon>
        <taxon>Planctomycetota</taxon>
        <taxon>Planctomycetia</taxon>
        <taxon>Pirellulales</taxon>
        <taxon>Pirellulaceae</taxon>
        <taxon>Aureliella</taxon>
    </lineage>
</organism>
<dbReference type="EMBL" id="CP036298">
    <property type="protein sequence ID" value="QDV23622.1"/>
    <property type="molecule type" value="Genomic_DNA"/>
</dbReference>
<accession>A0A518G4X0</accession>
<dbReference type="Proteomes" id="UP000318017">
    <property type="component" value="Chromosome"/>
</dbReference>
<dbReference type="KEGG" id="ahel:Q31a_19250"/>
<evidence type="ECO:0000313" key="2">
    <source>
        <dbReference type="Proteomes" id="UP000318017"/>
    </source>
</evidence>
<gene>
    <name evidence="1" type="ORF">Q31a_19250</name>
</gene>
<name>A0A518G4X0_9BACT</name>
<sequence>MVADSGLEHLHVVTELQSLNLLGIQVAATGVKKTSASDTQAHIKHSIAPFTAQLPHPKPQSPR</sequence>
<dbReference type="AlphaFoldDB" id="A0A518G4X0"/>
<reference evidence="1 2" key="1">
    <citation type="submission" date="2019-02" db="EMBL/GenBank/DDBJ databases">
        <title>Deep-cultivation of Planctomycetes and their phenomic and genomic characterization uncovers novel biology.</title>
        <authorList>
            <person name="Wiegand S."/>
            <person name="Jogler M."/>
            <person name="Boedeker C."/>
            <person name="Pinto D."/>
            <person name="Vollmers J."/>
            <person name="Rivas-Marin E."/>
            <person name="Kohn T."/>
            <person name="Peeters S.H."/>
            <person name="Heuer A."/>
            <person name="Rast P."/>
            <person name="Oberbeckmann S."/>
            <person name="Bunk B."/>
            <person name="Jeske O."/>
            <person name="Meyerdierks A."/>
            <person name="Storesund J.E."/>
            <person name="Kallscheuer N."/>
            <person name="Luecker S."/>
            <person name="Lage O.M."/>
            <person name="Pohl T."/>
            <person name="Merkel B.J."/>
            <person name="Hornburger P."/>
            <person name="Mueller R.-W."/>
            <person name="Bruemmer F."/>
            <person name="Labrenz M."/>
            <person name="Spormann A.M."/>
            <person name="Op den Camp H."/>
            <person name="Overmann J."/>
            <person name="Amann R."/>
            <person name="Jetten M.S.M."/>
            <person name="Mascher T."/>
            <person name="Medema M.H."/>
            <person name="Devos D.P."/>
            <person name="Kaster A.-K."/>
            <person name="Ovreas L."/>
            <person name="Rohde M."/>
            <person name="Galperin M.Y."/>
            <person name="Jogler C."/>
        </authorList>
    </citation>
    <scope>NUCLEOTIDE SEQUENCE [LARGE SCALE GENOMIC DNA]</scope>
    <source>
        <strain evidence="1 2">Q31a</strain>
    </source>
</reference>